<organism evidence="1 2">
    <name type="scientific">Clostridium algidicarnis DSM 15099</name>
    <dbReference type="NCBI Taxonomy" id="1121295"/>
    <lineage>
        <taxon>Bacteria</taxon>
        <taxon>Bacillati</taxon>
        <taxon>Bacillota</taxon>
        <taxon>Clostridia</taxon>
        <taxon>Eubacteriales</taxon>
        <taxon>Clostridiaceae</taxon>
        <taxon>Clostridium</taxon>
    </lineage>
</organism>
<dbReference type="AlphaFoldDB" id="A0A2S6FW29"/>
<accession>A0A2S6FW29</accession>
<proteinExistence type="predicted"/>
<evidence type="ECO:0000313" key="1">
    <source>
        <dbReference type="EMBL" id="PPK46993.1"/>
    </source>
</evidence>
<reference evidence="1 2" key="1">
    <citation type="submission" date="2018-02" db="EMBL/GenBank/DDBJ databases">
        <title>Genomic Encyclopedia of Archaeal and Bacterial Type Strains, Phase II (KMG-II): from individual species to whole genera.</title>
        <authorList>
            <person name="Goeker M."/>
        </authorList>
    </citation>
    <scope>NUCLEOTIDE SEQUENCE [LARGE SCALE GENOMIC DNA]</scope>
    <source>
        <strain evidence="1 2">DSM 15099</strain>
    </source>
</reference>
<gene>
    <name evidence="1" type="ORF">BD821_11433</name>
</gene>
<dbReference type="OrthoDB" id="2083243at2"/>
<sequence>MLKKMVIILVLILSFPIEAFSIETINIEIFNVDNGSVIINTCSNVSIQNQVKTYLKKITGVYAKLNPVPDDGYMIKIPLEYPLEIKNQWVHSFVDEVVIILPKGESPYLLIFDNKDNPLFFTFKGNINKLLESLNFDISSNKDIFIN</sequence>
<dbReference type="Proteomes" id="UP000239863">
    <property type="component" value="Unassembled WGS sequence"/>
</dbReference>
<name>A0A2S6FW29_9CLOT</name>
<evidence type="ECO:0008006" key="3">
    <source>
        <dbReference type="Google" id="ProtNLM"/>
    </source>
</evidence>
<protein>
    <recommendedName>
        <fullName evidence="3">Group-specific protein</fullName>
    </recommendedName>
</protein>
<dbReference type="RefSeq" id="WP_104410331.1">
    <property type="nucleotide sequence ID" value="NZ_PTIS01000014.1"/>
</dbReference>
<comment type="caution">
    <text evidence="1">The sequence shown here is derived from an EMBL/GenBank/DDBJ whole genome shotgun (WGS) entry which is preliminary data.</text>
</comment>
<evidence type="ECO:0000313" key="2">
    <source>
        <dbReference type="Proteomes" id="UP000239863"/>
    </source>
</evidence>
<dbReference type="EMBL" id="PTIS01000014">
    <property type="protein sequence ID" value="PPK46993.1"/>
    <property type="molecule type" value="Genomic_DNA"/>
</dbReference>